<dbReference type="Proteomes" id="UP001304300">
    <property type="component" value="Chromosome"/>
</dbReference>
<comment type="subcellular location">
    <subcellularLocation>
        <location evidence="1">Cell projection</location>
    </subcellularLocation>
</comment>
<dbReference type="InterPro" id="IPR011050">
    <property type="entry name" value="Pectin_lyase_fold/virulence"/>
</dbReference>
<evidence type="ECO:0000259" key="3">
    <source>
        <dbReference type="Pfam" id="PF01833"/>
    </source>
</evidence>
<dbReference type="Pfam" id="PF05048">
    <property type="entry name" value="NosD"/>
    <property type="match status" value="1"/>
</dbReference>
<proteinExistence type="predicted"/>
<dbReference type="Pfam" id="PF01833">
    <property type="entry name" value="TIG"/>
    <property type="match status" value="1"/>
</dbReference>
<dbReference type="InterPro" id="IPR006626">
    <property type="entry name" value="PbH1"/>
</dbReference>
<dbReference type="SUPFAM" id="SSF51126">
    <property type="entry name" value="Pectin lyase-like"/>
    <property type="match status" value="1"/>
</dbReference>
<dbReference type="Gene3D" id="2.160.20.10">
    <property type="entry name" value="Single-stranded right-handed beta-helix, Pectin lyase-like"/>
    <property type="match status" value="3"/>
</dbReference>
<gene>
    <name evidence="6" type="ORF">RZN69_13015</name>
</gene>
<name>A0AAQ3L9V3_9BACT</name>
<evidence type="ECO:0000259" key="5">
    <source>
        <dbReference type="Pfam" id="PF13229"/>
    </source>
</evidence>
<organism evidence="6 7">
    <name type="scientific">Rubellicoccus peritrichatus</name>
    <dbReference type="NCBI Taxonomy" id="3080537"/>
    <lineage>
        <taxon>Bacteria</taxon>
        <taxon>Pseudomonadati</taxon>
        <taxon>Verrucomicrobiota</taxon>
        <taxon>Opitutia</taxon>
        <taxon>Puniceicoccales</taxon>
        <taxon>Cerasicoccaceae</taxon>
        <taxon>Rubellicoccus</taxon>
    </lineage>
</organism>
<keyword evidence="7" id="KW-1185">Reference proteome</keyword>
<accession>A0AAQ3L9V3</accession>
<dbReference type="InterPro" id="IPR012334">
    <property type="entry name" value="Pectin_lyas_fold"/>
</dbReference>
<dbReference type="InterPro" id="IPR007742">
    <property type="entry name" value="NosD_dom"/>
</dbReference>
<dbReference type="InterPro" id="IPR039448">
    <property type="entry name" value="Beta_helix"/>
</dbReference>
<reference evidence="6 7" key="1">
    <citation type="submission" date="2023-10" db="EMBL/GenBank/DDBJ databases">
        <title>Rubellicoccus peritrichatus gen. nov., sp. nov., isolated from an algae of coral reef tank.</title>
        <authorList>
            <person name="Luo J."/>
        </authorList>
    </citation>
    <scope>NUCLEOTIDE SEQUENCE [LARGE SCALE GENOMIC DNA]</scope>
    <source>
        <strain evidence="6 7">CR14</strain>
    </source>
</reference>
<keyword evidence="2" id="KW-0966">Cell projection</keyword>
<feature type="domain" description="Periplasmic copper-binding protein NosD beta helix" evidence="4">
    <location>
        <begin position="1278"/>
        <end position="1400"/>
    </location>
</feature>
<dbReference type="KEGG" id="puo:RZN69_13015"/>
<dbReference type="GO" id="GO:0042995">
    <property type="term" value="C:cell projection"/>
    <property type="evidence" value="ECO:0007669"/>
    <property type="project" value="UniProtKB-SubCell"/>
</dbReference>
<evidence type="ECO:0000313" key="6">
    <source>
        <dbReference type="EMBL" id="WOO39538.1"/>
    </source>
</evidence>
<dbReference type="RefSeq" id="WP_317831467.1">
    <property type="nucleotide sequence ID" value="NZ_CP136920.1"/>
</dbReference>
<sequence>MNHSSLSFYLTRAILAAVLMIPVFGRAQADWNIDFVSPALAEHGETVTLTGTGFDTGATYTVMVGTLPATVTNLTTTTIEFTAPVGFTAAPIIVSDGERTITAPDPLTPLRGIAGTINLPPGVNEDAYDIMAGLEIVKADSDGNFAFTMLPANKVLITIAYNPQSEDDPAFFGIIPPNQNNFELNAESTAATLAILNPGLMTSDPAGIDQRVQAIKNQSQFPQIVDLIEAISAPGVDYMLDGRLQTHLESVINGAVTDLQAPVAPLVSSGLRISNSTVDAGNDNVSFTGGEIIRKNQTFDRSTPVDRLSLRPVTNTKKREVEIEVKADIKGFQPVDWYVEVYRIDPGLYQNLTEARTLPGDFEPRLLNNQKPIFSSYVRADLITARLDIIEVIATWLTEKATKLASPSTTFTLSLDDPGLYVVQAYSGNIFYGIKNFLPNPSSTDQADLLVKYDVNGLWKWAGASNALAITIDYVSALTSAKDLLKTKSGSLLDQKKLIDDFSTIYETILVNFGKTIALASSETEAGPSSRKRTEEVFLQVLQSKLQVIFNLILNGIDDQIKCIASPAGFKQSAGIGFKKFLKAVDVVGKVSSFAQATQRLDGLLGGNTRALERSLVVIDNPFRPFVTSVSPGRGRSGTVISILGDNFTDDDGTSRILSVSFCAFPNGDTSQEPDRELAATILSVESGIIRAQVPDTWELEFGDERGASICVETFDGDEFNSGRLRGQFGFNYIPDIEVVRIGFNQDNSVQANQGSLEIFTNTLFDSEVRDIEVHVFDASNNDLTPNGAEIISVNTSSITIKFDSIAPNLDPDDPPVTMSATVQAKVRIHDPEQVSFTEEVRPLNPVPFSFTVNPVPEPMLGGGLIMQVSSLSNVIAEDGELTLIEALIIASEGIAGLPGRTVLEGPAICETPSALISCPQVARDYDHILNPSALTLENNPTDETTPTQWSGGGLLGRDRIVLNENLRDLIDGGTNLVWTPDRALPPLTSGDEILLSDLIIDGTNAGSSPALRFDGVQGVKVQEVTFRNFSGDGAVFSSTNVDEPSTDNLLFRVNFNSMGGRGVAFEGHANANTLRAVRVNGTVGDALLFDGPGASNNIVEPNISFDFSKFNQFSGSTSGYGVHVKGGATSNNIRFNEASNNSLGGIRIDGAAHNTILGADEGAFAFSSSDNIVSNNSGHGIHIAGDSAEILMRYCDIYNNAGDGIRIDGADSVGHKIIGVRTGVGIDEFFEEFRSPNTGNGLYIGGGASFIFIGSSEKERFPPGFLGTGGNDDRNYFYANEKNGIHIEGPDSHGCFIQTTYVGGSTFGIDRTNGENNLLINNGSRENEIGDIASMWVTISESTQSIIQLQRTLACSFRGASDGAGILLDNAHDNIIVGCDFAANKVGIHLRNGSSGNEIGMPGDINDLNFEEIVLGNVFSPEESTILYRPFNFIYSNTEASIWVEGSGATIEEDGTVTNPNIFEGNMIGIRDERQGSGNVVNGLKITGASYGNIFGGDDPLSANRFSGANEAGVLIDGVSYPTPEHRNRFLNNTFIFNGLFRRGDYDARTFTPPGIGLLLRNCDKIIFGEDLNTPNHFKSNNFGVYLENTTNSIIQGNIIEDSRNVGHVIRGGSNNRVGGSQDEPSNFFINNGDTDFTRDGALMLASTSGNQVVGNLFGEIEEKERTPTDRRLGNKGSSIYLFNSANNIIGDPYQNGGNTIVQNEGPGIHLDGSGSINNRIINNRIGALNEHEMSADEDYLANDGIGIILENGASNNTIGGRAAVDIKGSMVELPMRNTIARSGGAGVQVNGASTTGNTITNNSITGNTGLGIQLLNGGNGNQGVPTTCVYDGETLSSTTPDLVNAPPGSIIQVFSDSASGSAEGFSFIGETTVRDDGTWEVSGLSYLGFAGLSVTVTNPTTGSTSGFGEVAINPQYNISRSDNGTPGASTFASDRTTQTVLSLDVGAQNTRVTFSRMTFTASGNIDESAIVNSVEVYWDADDNGILSSGDVLLGGPTTFASNDGTVAVDLNNPTLNPGETQTWLVVYKMADTITNGDDLILELAASTNVVATLPASGVAASPTTGSTFPITSDTLTAGPSAYAIWVAANFPGQESNLAISGQNADPDLDNRLNLLEYVQDTDPNSSDFADSGQLLLVGNELFYEFTRKEGRSDYDIRPKVMFTLGGFGFGHDLFGDPTVTSNGDGTETLRYKAQLDFANYDSIFTELNLAR</sequence>
<dbReference type="InterPro" id="IPR002909">
    <property type="entry name" value="IPT_dom"/>
</dbReference>
<evidence type="ECO:0000313" key="7">
    <source>
        <dbReference type="Proteomes" id="UP001304300"/>
    </source>
</evidence>
<protein>
    <submittedName>
        <fullName evidence="6">Right-handed parallel beta-helix repeat-containing protein</fullName>
    </submittedName>
</protein>
<dbReference type="Pfam" id="PF13229">
    <property type="entry name" value="Beta_helix"/>
    <property type="match status" value="1"/>
</dbReference>
<evidence type="ECO:0000256" key="2">
    <source>
        <dbReference type="ARBA" id="ARBA00023273"/>
    </source>
</evidence>
<feature type="domain" description="Right handed beta helix" evidence="5">
    <location>
        <begin position="1013"/>
        <end position="1213"/>
    </location>
</feature>
<dbReference type="EMBL" id="CP136920">
    <property type="protein sequence ID" value="WOO39538.1"/>
    <property type="molecule type" value="Genomic_DNA"/>
</dbReference>
<evidence type="ECO:0000259" key="4">
    <source>
        <dbReference type="Pfam" id="PF05048"/>
    </source>
</evidence>
<feature type="domain" description="IPT/TIG" evidence="3">
    <location>
        <begin position="37"/>
        <end position="87"/>
    </location>
</feature>
<dbReference type="SUPFAM" id="SSF81296">
    <property type="entry name" value="E set domains"/>
    <property type="match status" value="1"/>
</dbReference>
<dbReference type="InterPro" id="IPR013783">
    <property type="entry name" value="Ig-like_fold"/>
</dbReference>
<dbReference type="InterPro" id="IPR014756">
    <property type="entry name" value="Ig_E-set"/>
</dbReference>
<dbReference type="SMART" id="SM00710">
    <property type="entry name" value="PbH1"/>
    <property type="match status" value="14"/>
</dbReference>
<evidence type="ECO:0000256" key="1">
    <source>
        <dbReference type="ARBA" id="ARBA00004316"/>
    </source>
</evidence>
<dbReference type="Gene3D" id="2.60.40.10">
    <property type="entry name" value="Immunoglobulins"/>
    <property type="match status" value="2"/>
</dbReference>